<dbReference type="GO" id="GO:0061630">
    <property type="term" value="F:ubiquitin protein ligase activity"/>
    <property type="evidence" value="ECO:0007669"/>
    <property type="project" value="UniProtKB-EC"/>
</dbReference>
<comment type="catalytic activity">
    <reaction evidence="1">
        <text>S-ubiquitinyl-[E2 ubiquitin-conjugating enzyme]-L-cysteine + [acceptor protein]-L-lysine = [E2 ubiquitin-conjugating enzyme]-L-cysteine + N(6)-ubiquitinyl-[acceptor protein]-L-lysine.</text>
        <dbReference type="EC" id="2.3.2.27"/>
    </reaction>
</comment>
<dbReference type="InterPro" id="IPR001841">
    <property type="entry name" value="Znf_RING"/>
</dbReference>
<feature type="region of interest" description="Disordered" evidence="10">
    <location>
        <begin position="506"/>
        <end position="538"/>
    </location>
</feature>
<feature type="region of interest" description="Disordered" evidence="10">
    <location>
        <begin position="592"/>
        <end position="695"/>
    </location>
</feature>
<dbReference type="InterPro" id="IPR017907">
    <property type="entry name" value="Znf_RING_CS"/>
</dbReference>
<evidence type="ECO:0000256" key="4">
    <source>
        <dbReference type="ARBA" id="ARBA00022723"/>
    </source>
</evidence>
<reference evidence="12" key="1">
    <citation type="submission" date="2018-04" db="EMBL/GenBank/DDBJ databases">
        <title>Whole genome sequencing of Hypsizygus marmoreus.</title>
        <authorList>
            <person name="Choi I.-G."/>
            <person name="Min B."/>
            <person name="Kim J.-G."/>
            <person name="Kim S."/>
            <person name="Oh Y.-L."/>
            <person name="Kong W.-S."/>
            <person name="Park H."/>
            <person name="Jeong J."/>
            <person name="Song E.-S."/>
        </authorList>
    </citation>
    <scope>NUCLEOTIDE SEQUENCE [LARGE SCALE GENOMIC DNA]</scope>
    <source>
        <strain evidence="12">51987-8</strain>
    </source>
</reference>
<dbReference type="EC" id="2.3.2.27" evidence="2"/>
<dbReference type="SMART" id="SM00184">
    <property type="entry name" value="RING"/>
    <property type="match status" value="1"/>
</dbReference>
<dbReference type="InParanoid" id="A0A369JHP3"/>
<keyword evidence="8" id="KW-0804">Transcription</keyword>
<dbReference type="GO" id="GO:0000209">
    <property type="term" value="P:protein polyubiquitination"/>
    <property type="evidence" value="ECO:0007669"/>
    <property type="project" value="TreeGrafter"/>
</dbReference>
<keyword evidence="5 9" id="KW-0863">Zinc-finger</keyword>
<sequence length="786" mass="88594">MSIRSASPPSKRIKLEELSSSLVETDVRARRDRSPAHHDSEENADPDFQCSICLQDIVDRTVIPKCSHEFCFECLMVWTEQSRRCPLCSQATGDYLIHNIRSRYDYRKHYLTPLRTSPPPQQRAALSSDVTRRRRTARERERERRLRDEREETDKLARSIERRRWIYEHDLYAKHVASNSYTRYRPYPSPAQFSASPDLISRTTTFLRRELQVWDDLDVEFLTTFTISMMKSIDIRSESAVKLLAEFLDMDAPYVEGGRHVNAEHFAHEVYSYVRSPFRDLFVYDSATQYDMPPEAPLPPERGRGRRWHDPSRSPRSSRSRHSGRPSPNSRDRRLDAFAPSERHQQHSRERSVPAHSTDHERAVDPRPIKCDKNPDEEDIRGMSRTRTESATEKERSETPKEIIPEPGPSQSEPAKTIELQGSTLSDSQITVSSASPSEFKKHPRHRNLLESVHAYLAQGSTPRAGGSRPHPERNTRSSGREHSISSSYNKHLAAVPSLLARLSDPEPSVMQGTAPIRDSASLTASQETASDREPPTFVNATKLQTIRTPVPEIATRATLATNDGIKTLDRSSTVIQSTSIPIKLSHTLARLQTQHGRNSSQTSPVSRPLALDDHGSPNLQSSASHATNNSARYDEQSIQHTPLSRSSANLRHQEAPSNVLHVDSQAMRGIPKGERDRPPNSTSISSKILPQSDSRTRLLARLEQEKREVCPGAGDSISFGGTFSATPVVDRTFQRNGSNKRSLTAQQPAVMETGVVDPQMVEARLRTRAQLQVRLAAEKRSSGAE</sequence>
<feature type="region of interest" description="Disordered" evidence="10">
    <location>
        <begin position="24"/>
        <end position="44"/>
    </location>
</feature>
<gene>
    <name evidence="12" type="primary">Topors</name>
    <name evidence="12" type="ORF">Hypma_011199</name>
</gene>
<dbReference type="OrthoDB" id="21204at2759"/>
<keyword evidence="3" id="KW-0808">Transferase</keyword>
<feature type="compositionally biased region" description="Basic and acidic residues" evidence="10">
    <location>
        <begin position="470"/>
        <end position="484"/>
    </location>
</feature>
<feature type="region of interest" description="Disordered" evidence="10">
    <location>
        <begin position="289"/>
        <end position="487"/>
    </location>
</feature>
<evidence type="ECO:0000313" key="12">
    <source>
        <dbReference type="EMBL" id="RDB21709.1"/>
    </source>
</evidence>
<evidence type="ECO:0000256" key="3">
    <source>
        <dbReference type="ARBA" id="ARBA00022679"/>
    </source>
</evidence>
<dbReference type="PROSITE" id="PS00518">
    <property type="entry name" value="ZF_RING_1"/>
    <property type="match status" value="1"/>
</dbReference>
<dbReference type="InterPro" id="IPR013083">
    <property type="entry name" value="Znf_RING/FYVE/PHD"/>
</dbReference>
<dbReference type="Gene3D" id="3.30.40.10">
    <property type="entry name" value="Zinc/RING finger domain, C3HC4 (zinc finger)"/>
    <property type="match status" value="1"/>
</dbReference>
<dbReference type="GO" id="GO:0008270">
    <property type="term" value="F:zinc ion binding"/>
    <property type="evidence" value="ECO:0007669"/>
    <property type="project" value="UniProtKB-KW"/>
</dbReference>
<dbReference type="Pfam" id="PF13639">
    <property type="entry name" value="zf-RING_2"/>
    <property type="match status" value="1"/>
</dbReference>
<evidence type="ECO:0000256" key="9">
    <source>
        <dbReference type="PROSITE-ProRule" id="PRU00175"/>
    </source>
</evidence>
<dbReference type="Proteomes" id="UP000076154">
    <property type="component" value="Unassembled WGS sequence"/>
</dbReference>
<evidence type="ECO:0000256" key="5">
    <source>
        <dbReference type="ARBA" id="ARBA00022771"/>
    </source>
</evidence>
<evidence type="ECO:0000256" key="8">
    <source>
        <dbReference type="ARBA" id="ARBA00023163"/>
    </source>
</evidence>
<name>A0A369JHP3_HYPMA</name>
<feature type="compositionally biased region" description="Polar residues" evidence="10">
    <location>
        <begin position="639"/>
        <end position="651"/>
    </location>
</feature>
<evidence type="ECO:0000259" key="11">
    <source>
        <dbReference type="PROSITE" id="PS50089"/>
    </source>
</evidence>
<proteinExistence type="predicted"/>
<keyword evidence="6" id="KW-0862">Zinc</keyword>
<dbReference type="STRING" id="39966.A0A369JHP3"/>
<accession>A0A369JHP3</accession>
<evidence type="ECO:0000256" key="6">
    <source>
        <dbReference type="ARBA" id="ARBA00022833"/>
    </source>
</evidence>
<dbReference type="PANTHER" id="PTHR46077">
    <property type="entry name" value="E3 UBIQUITIN-PROTEIN LIGASE TOPORS"/>
    <property type="match status" value="1"/>
</dbReference>
<feature type="compositionally biased region" description="Polar residues" evidence="10">
    <location>
        <begin position="680"/>
        <end position="694"/>
    </location>
</feature>
<feature type="compositionally biased region" description="Basic and acidic residues" evidence="10">
    <location>
        <begin position="330"/>
        <end position="404"/>
    </location>
</feature>
<feature type="compositionally biased region" description="Basic and acidic residues" evidence="10">
    <location>
        <begin position="25"/>
        <end position="41"/>
    </location>
</feature>
<feature type="compositionally biased region" description="Polar residues" evidence="10">
    <location>
        <begin position="409"/>
        <end position="437"/>
    </location>
</feature>
<keyword evidence="13" id="KW-1185">Reference proteome</keyword>
<keyword evidence="7" id="KW-0805">Transcription regulation</keyword>
<dbReference type="EMBL" id="LUEZ02000054">
    <property type="protein sequence ID" value="RDB21709.1"/>
    <property type="molecule type" value="Genomic_DNA"/>
</dbReference>
<dbReference type="GO" id="GO:0006513">
    <property type="term" value="P:protein monoubiquitination"/>
    <property type="evidence" value="ECO:0007669"/>
    <property type="project" value="TreeGrafter"/>
</dbReference>
<evidence type="ECO:0000256" key="2">
    <source>
        <dbReference type="ARBA" id="ARBA00012483"/>
    </source>
</evidence>
<feature type="compositionally biased region" description="Polar residues" evidence="10">
    <location>
        <begin position="618"/>
        <end position="632"/>
    </location>
</feature>
<evidence type="ECO:0000256" key="7">
    <source>
        <dbReference type="ARBA" id="ARBA00023015"/>
    </source>
</evidence>
<evidence type="ECO:0000256" key="1">
    <source>
        <dbReference type="ARBA" id="ARBA00000900"/>
    </source>
</evidence>
<feature type="region of interest" description="Disordered" evidence="10">
    <location>
        <begin position="112"/>
        <end position="152"/>
    </location>
</feature>
<feature type="domain" description="RING-type" evidence="11">
    <location>
        <begin position="50"/>
        <end position="89"/>
    </location>
</feature>
<comment type="caution">
    <text evidence="12">The sequence shown here is derived from an EMBL/GenBank/DDBJ whole genome shotgun (WGS) entry which is preliminary data.</text>
</comment>
<organism evidence="12 13">
    <name type="scientific">Hypsizygus marmoreus</name>
    <name type="common">White beech mushroom</name>
    <name type="synonym">Agaricus marmoreus</name>
    <dbReference type="NCBI Taxonomy" id="39966"/>
    <lineage>
        <taxon>Eukaryota</taxon>
        <taxon>Fungi</taxon>
        <taxon>Dikarya</taxon>
        <taxon>Basidiomycota</taxon>
        <taxon>Agaricomycotina</taxon>
        <taxon>Agaricomycetes</taxon>
        <taxon>Agaricomycetidae</taxon>
        <taxon>Agaricales</taxon>
        <taxon>Tricholomatineae</taxon>
        <taxon>Lyophyllaceae</taxon>
        <taxon>Hypsizygus</taxon>
    </lineage>
</organism>
<dbReference type="SUPFAM" id="SSF57850">
    <property type="entry name" value="RING/U-box"/>
    <property type="match status" value="1"/>
</dbReference>
<evidence type="ECO:0000256" key="10">
    <source>
        <dbReference type="SAM" id="MobiDB-lite"/>
    </source>
</evidence>
<keyword evidence="4" id="KW-0479">Metal-binding</keyword>
<feature type="compositionally biased region" description="Polar residues" evidence="10">
    <location>
        <begin position="592"/>
        <end position="606"/>
    </location>
</feature>
<feature type="compositionally biased region" description="Basic and acidic residues" evidence="10">
    <location>
        <begin position="138"/>
        <end position="152"/>
    </location>
</feature>
<protein>
    <recommendedName>
        <fullName evidence="2">RING-type E3 ubiquitin transferase</fullName>
        <ecNumber evidence="2">2.3.2.27</ecNumber>
    </recommendedName>
</protein>
<dbReference type="AlphaFoldDB" id="A0A369JHP3"/>
<dbReference type="PANTHER" id="PTHR46077:SF1">
    <property type="entry name" value="TOP1 BINDING ARGININE_SERINE RICH PROTEIN, E3 UBIQUITIN LIGASE"/>
    <property type="match status" value="1"/>
</dbReference>
<dbReference type="PROSITE" id="PS50089">
    <property type="entry name" value="ZF_RING_2"/>
    <property type="match status" value="1"/>
</dbReference>
<evidence type="ECO:0000313" key="13">
    <source>
        <dbReference type="Proteomes" id="UP000076154"/>
    </source>
</evidence>